<dbReference type="OrthoDB" id="3836772at2759"/>
<dbReference type="EMBL" id="ANFO01001227">
    <property type="protein sequence ID" value="KGQ03411.1"/>
    <property type="molecule type" value="Genomic_DNA"/>
</dbReference>
<dbReference type="AlphaFoldDB" id="A0A0A2V6D8"/>
<dbReference type="STRING" id="1245745.A0A0A2V6D8"/>
<evidence type="ECO:0000256" key="1">
    <source>
        <dbReference type="SAM" id="SignalP"/>
    </source>
</evidence>
<evidence type="ECO:0008006" key="4">
    <source>
        <dbReference type="Google" id="ProtNLM"/>
    </source>
</evidence>
<evidence type="ECO:0000313" key="2">
    <source>
        <dbReference type="EMBL" id="KGQ03411.1"/>
    </source>
</evidence>
<organism evidence="2 3">
    <name type="scientific">Beauveria bassiana D1-5</name>
    <dbReference type="NCBI Taxonomy" id="1245745"/>
    <lineage>
        <taxon>Eukaryota</taxon>
        <taxon>Fungi</taxon>
        <taxon>Dikarya</taxon>
        <taxon>Ascomycota</taxon>
        <taxon>Pezizomycotina</taxon>
        <taxon>Sordariomycetes</taxon>
        <taxon>Hypocreomycetidae</taxon>
        <taxon>Hypocreales</taxon>
        <taxon>Cordycipitaceae</taxon>
        <taxon>Beauveria</taxon>
    </lineage>
</organism>
<dbReference type="Proteomes" id="UP000030106">
    <property type="component" value="Unassembled WGS sequence"/>
</dbReference>
<accession>A0A0A2V6D8</accession>
<feature type="chain" id="PRO_5001995288" description="Secreted protein" evidence="1">
    <location>
        <begin position="20"/>
        <end position="228"/>
    </location>
</feature>
<name>A0A0A2V6D8_BEABA</name>
<dbReference type="HOGENOM" id="CLU_087081_0_0_1"/>
<reference evidence="2 3" key="1">
    <citation type="submission" date="2012-10" db="EMBL/GenBank/DDBJ databases">
        <title>Genome sequencing and analysis of entomopathogenic fungi Beauveria bassiana D1-5.</title>
        <authorList>
            <person name="Li Q."/>
            <person name="Wang L."/>
            <person name="Zhang Z."/>
            <person name="Wang Q."/>
            <person name="Ren J."/>
            <person name="Wang M."/>
            <person name="Xu W."/>
            <person name="Wang J."/>
            <person name="Lu Y."/>
            <person name="Du Q."/>
            <person name="Sun Z."/>
        </authorList>
    </citation>
    <scope>NUCLEOTIDE SEQUENCE [LARGE SCALE GENOMIC DNA]</scope>
    <source>
        <strain evidence="2 3">D1-5</strain>
    </source>
</reference>
<gene>
    <name evidence="2" type="ORF">BBAD15_g11347</name>
</gene>
<proteinExistence type="predicted"/>
<keyword evidence="1" id="KW-0732">Signal</keyword>
<feature type="signal peptide" evidence="1">
    <location>
        <begin position="1"/>
        <end position="19"/>
    </location>
</feature>
<evidence type="ECO:0000313" key="3">
    <source>
        <dbReference type="Proteomes" id="UP000030106"/>
    </source>
</evidence>
<comment type="caution">
    <text evidence="2">The sequence shown here is derived from an EMBL/GenBank/DDBJ whole genome shotgun (WGS) entry which is preliminary data.</text>
</comment>
<sequence>MRVSSAIFTIASGIAAVSAADCAAAGDYDSQGRYSCNPAHQYPNGQSCKTIDGCPLLADASGQPIYKSTCAAPGDYDDKGRYSCNPAHQYPNGQSCKTVEGCPLLVDANGQPIVKATGTATGTVTVTSSAAAQPTSTGTPSSKCAAPGDYDSKGRYSCNPAHQYPNGQTCKVIDNCPLLCDASGKPIVKATGTGSGNNGKPTDLPIVGAGSVLTGGMAMVAAAVVAAI</sequence>
<dbReference type="eggNOG" id="ENOG502SU8K">
    <property type="taxonomic scope" value="Eukaryota"/>
</dbReference>
<protein>
    <recommendedName>
        <fullName evidence="4">Secreted protein</fullName>
    </recommendedName>
</protein>